<sequence>MPTTTSTAKSGEGTSKMICPVKNTTVEERDIVITMLNEGCSNAEVAAHFNRDPATIRKFTNSAKDKPRSGRPKVLSCQQEKLLCCAARRSGPKITYKELTEAATVVQSDGTTLKPPSIKTLYRALRSQYLVPPRRNR</sequence>
<organism evidence="2 3">
    <name type="scientific">Cochliobolus sativus</name>
    <name type="common">Common root rot and spot blotch fungus</name>
    <name type="synonym">Bipolaris sorokiniana</name>
    <dbReference type="NCBI Taxonomy" id="45130"/>
    <lineage>
        <taxon>Eukaryota</taxon>
        <taxon>Fungi</taxon>
        <taxon>Dikarya</taxon>
        <taxon>Ascomycota</taxon>
        <taxon>Pezizomycotina</taxon>
        <taxon>Dothideomycetes</taxon>
        <taxon>Pleosporomycetidae</taxon>
        <taxon>Pleosporales</taxon>
        <taxon>Pleosporineae</taxon>
        <taxon>Pleosporaceae</taxon>
        <taxon>Bipolaris</taxon>
    </lineage>
</organism>
<feature type="domain" description="Transposase IS30-like HTH" evidence="1">
    <location>
        <begin position="25"/>
        <end position="56"/>
    </location>
</feature>
<name>A0A8H5ZIG8_COCSA</name>
<evidence type="ECO:0000313" key="3">
    <source>
        <dbReference type="Proteomes" id="UP000624244"/>
    </source>
</evidence>
<proteinExistence type="predicted"/>
<dbReference type="InterPro" id="IPR025246">
    <property type="entry name" value="IS30-like_HTH"/>
</dbReference>
<accession>A0A8H5ZIG8</accession>
<protein>
    <recommendedName>
        <fullName evidence="1">Transposase IS30-like HTH domain-containing protein</fullName>
    </recommendedName>
</protein>
<reference evidence="2" key="1">
    <citation type="submission" date="2019-11" db="EMBL/GenBank/DDBJ databases">
        <title>Bipolaris sorokiniana Genome sequencing.</title>
        <authorList>
            <person name="Wang H."/>
        </authorList>
    </citation>
    <scope>NUCLEOTIDE SEQUENCE</scope>
</reference>
<dbReference type="InterPro" id="IPR009057">
    <property type="entry name" value="Homeodomain-like_sf"/>
</dbReference>
<dbReference type="EMBL" id="WNKQ01000011">
    <property type="protein sequence ID" value="KAF5848398.1"/>
    <property type="molecule type" value="Genomic_DNA"/>
</dbReference>
<evidence type="ECO:0000313" key="2">
    <source>
        <dbReference type="EMBL" id="KAF5848398.1"/>
    </source>
</evidence>
<evidence type="ECO:0000259" key="1">
    <source>
        <dbReference type="Pfam" id="PF13936"/>
    </source>
</evidence>
<dbReference type="Proteomes" id="UP000624244">
    <property type="component" value="Unassembled WGS sequence"/>
</dbReference>
<comment type="caution">
    <text evidence="2">The sequence shown here is derived from an EMBL/GenBank/DDBJ whole genome shotgun (WGS) entry which is preliminary data.</text>
</comment>
<dbReference type="SUPFAM" id="SSF46689">
    <property type="entry name" value="Homeodomain-like"/>
    <property type="match status" value="1"/>
</dbReference>
<dbReference type="AlphaFoldDB" id="A0A8H5ZIG8"/>
<gene>
    <name evidence="2" type="ORF">GGP41_005801</name>
</gene>
<dbReference type="Pfam" id="PF13936">
    <property type="entry name" value="HTH_38"/>
    <property type="match status" value="1"/>
</dbReference>